<reference evidence="1" key="1">
    <citation type="submission" date="2018-05" db="EMBL/GenBank/DDBJ databases">
        <authorList>
            <person name="Lanie J.A."/>
            <person name="Ng W.-L."/>
            <person name="Kazmierczak K.M."/>
            <person name="Andrzejewski T.M."/>
            <person name="Davidsen T.M."/>
            <person name="Wayne K.J."/>
            <person name="Tettelin H."/>
            <person name="Glass J.I."/>
            <person name="Rusch D."/>
            <person name="Podicherti R."/>
            <person name="Tsui H.-C.T."/>
            <person name="Winkler M.E."/>
        </authorList>
    </citation>
    <scope>NUCLEOTIDE SEQUENCE</scope>
</reference>
<organism evidence="1">
    <name type="scientific">marine metagenome</name>
    <dbReference type="NCBI Taxonomy" id="408172"/>
    <lineage>
        <taxon>unclassified sequences</taxon>
        <taxon>metagenomes</taxon>
        <taxon>ecological metagenomes</taxon>
    </lineage>
</organism>
<protein>
    <submittedName>
        <fullName evidence="1">Uncharacterized protein</fullName>
    </submittedName>
</protein>
<gene>
    <name evidence="1" type="ORF">METZ01_LOCUS360404</name>
</gene>
<evidence type="ECO:0000313" key="1">
    <source>
        <dbReference type="EMBL" id="SVD07550.1"/>
    </source>
</evidence>
<dbReference type="EMBL" id="UINC01128043">
    <property type="protein sequence ID" value="SVD07550.1"/>
    <property type="molecule type" value="Genomic_DNA"/>
</dbReference>
<feature type="non-terminal residue" evidence="1">
    <location>
        <position position="1"/>
    </location>
</feature>
<proteinExistence type="predicted"/>
<accession>A0A382SC71</accession>
<sequence length="282" mass="31152">GISNFKIKWGNGSSGNRGANNRGNAFEKEFADSLFAWFEEGDDAVKDASILAAIQDLDKEYDLSSSKEIWIDVVGGENTKRPLKYGNKIVLTNTKGSGYDIGTSVTDITVTTDKGKNIYLSLKLGGTTTFFNVGIRKKLRQDEIDKGTIKDKDGKALLKMFGINNKRFCTIFNDKVKTKGGKVTTKPDENLIQGLLQSGIGYGYHVIHQLKGKVLSKKMDSKAMKAAAKVGACTVYYGGNTGKGKRIDMEFKSSYYTFKLNIRDTQGKDGYPTRMMCDFKNN</sequence>
<name>A0A382SC71_9ZZZZ</name>
<dbReference type="AlphaFoldDB" id="A0A382SC71"/>